<keyword evidence="1" id="KW-0472">Membrane</keyword>
<evidence type="ECO:0000256" key="1">
    <source>
        <dbReference type="SAM" id="Phobius"/>
    </source>
</evidence>
<dbReference type="EMBL" id="VUJU01005809">
    <property type="protein sequence ID" value="KAF0750202.1"/>
    <property type="molecule type" value="Genomic_DNA"/>
</dbReference>
<gene>
    <name evidence="2" type="ORF">FWK35_00021725</name>
</gene>
<protein>
    <submittedName>
        <fullName evidence="2">Uncharacterized protein</fullName>
    </submittedName>
</protein>
<keyword evidence="3" id="KW-1185">Reference proteome</keyword>
<evidence type="ECO:0000313" key="3">
    <source>
        <dbReference type="Proteomes" id="UP000478052"/>
    </source>
</evidence>
<proteinExistence type="predicted"/>
<keyword evidence="1" id="KW-0812">Transmembrane</keyword>
<reference evidence="2 3" key="1">
    <citation type="submission" date="2019-08" db="EMBL/GenBank/DDBJ databases">
        <title>Whole genome of Aphis craccivora.</title>
        <authorList>
            <person name="Voronova N.V."/>
            <person name="Shulinski R.S."/>
            <person name="Bandarenka Y.V."/>
            <person name="Zhorov D.G."/>
            <person name="Warner D."/>
        </authorList>
    </citation>
    <scope>NUCLEOTIDE SEQUENCE [LARGE SCALE GENOMIC DNA]</scope>
    <source>
        <strain evidence="2">180601</strain>
        <tissue evidence="2">Whole Body</tissue>
    </source>
</reference>
<accession>A0A6G0Y756</accession>
<dbReference type="AlphaFoldDB" id="A0A6G0Y756"/>
<dbReference type="Proteomes" id="UP000478052">
    <property type="component" value="Unassembled WGS sequence"/>
</dbReference>
<evidence type="ECO:0000313" key="2">
    <source>
        <dbReference type="EMBL" id="KAF0750202.1"/>
    </source>
</evidence>
<keyword evidence="1" id="KW-1133">Transmembrane helix</keyword>
<comment type="caution">
    <text evidence="2">The sequence shown here is derived from an EMBL/GenBank/DDBJ whole genome shotgun (WGS) entry which is preliminary data.</text>
</comment>
<sequence>MAMKSVHLEIVSDSSTYRRFPCGIWTVSSHDAAFRLIFILIAAVPTTSVLHANFKNIVSRSRSPEPSDFAPILYVAF</sequence>
<feature type="transmembrane region" description="Helical" evidence="1">
    <location>
        <begin position="33"/>
        <end position="54"/>
    </location>
</feature>
<organism evidence="2 3">
    <name type="scientific">Aphis craccivora</name>
    <name type="common">Cowpea aphid</name>
    <dbReference type="NCBI Taxonomy" id="307492"/>
    <lineage>
        <taxon>Eukaryota</taxon>
        <taxon>Metazoa</taxon>
        <taxon>Ecdysozoa</taxon>
        <taxon>Arthropoda</taxon>
        <taxon>Hexapoda</taxon>
        <taxon>Insecta</taxon>
        <taxon>Pterygota</taxon>
        <taxon>Neoptera</taxon>
        <taxon>Paraneoptera</taxon>
        <taxon>Hemiptera</taxon>
        <taxon>Sternorrhyncha</taxon>
        <taxon>Aphidomorpha</taxon>
        <taxon>Aphidoidea</taxon>
        <taxon>Aphididae</taxon>
        <taxon>Aphidini</taxon>
        <taxon>Aphis</taxon>
        <taxon>Aphis</taxon>
    </lineage>
</organism>
<name>A0A6G0Y756_APHCR</name>